<sequence>MQPLGRENRLGLRTLPISKSNSPALHLENIKKTPKATYRHYIKYDKTNPMYSAFTTRTLGLTKRSETSESLNRFPIFHYPRRSIAFENNYLPPNLELKKRQIVIGNYLNLVNKERRLKTANILDARQKHAEPTTEKKDSFNERYSMKKHRFTHALLGDVQLPRTYYDISNEDFDEPIISRCATEPVPLLEPQSSLRSPKIEKLLETSKFELRAKALTCIKHLNQLKLSYYDFISLDKLVPKNPHYPKSEEFIMFCKLGLDEEVKKFLVANRWLALAFDTAGQTGLHWAAKRNYVSIITLLLDYGTFIDAKDHSGITPLYIAIKNDHLEAAQLLVVRQANLLIKTKAGSTYDSIAASKAMKGLLLRAKMNYYTKPFKLSKNHN</sequence>
<evidence type="ECO:0000313" key="5">
    <source>
        <dbReference type="Proteomes" id="UP001162131"/>
    </source>
</evidence>
<dbReference type="Proteomes" id="UP001162131">
    <property type="component" value="Unassembled WGS sequence"/>
</dbReference>
<dbReference type="PROSITE" id="PS50297">
    <property type="entry name" value="ANK_REP_REGION"/>
    <property type="match status" value="2"/>
</dbReference>
<dbReference type="Pfam" id="PF12796">
    <property type="entry name" value="Ank_2"/>
    <property type="match status" value="1"/>
</dbReference>
<dbReference type="GO" id="GO:0006396">
    <property type="term" value="P:RNA processing"/>
    <property type="evidence" value="ECO:0007669"/>
    <property type="project" value="TreeGrafter"/>
</dbReference>
<evidence type="ECO:0000256" key="1">
    <source>
        <dbReference type="ARBA" id="ARBA00022737"/>
    </source>
</evidence>
<dbReference type="PROSITE" id="PS50088">
    <property type="entry name" value="ANK_REPEAT"/>
    <property type="match status" value="2"/>
</dbReference>
<dbReference type="SMART" id="SM00248">
    <property type="entry name" value="ANK"/>
    <property type="match status" value="2"/>
</dbReference>
<dbReference type="InterPro" id="IPR036770">
    <property type="entry name" value="Ankyrin_rpt-contain_sf"/>
</dbReference>
<feature type="repeat" description="ANK" evidence="3">
    <location>
        <begin position="280"/>
        <end position="312"/>
    </location>
</feature>
<dbReference type="PANTHER" id="PTHR24141">
    <property type="entry name" value="2-5A-DEPENDENT RIBONUCLEASE"/>
    <property type="match status" value="1"/>
</dbReference>
<reference evidence="4" key="1">
    <citation type="submission" date="2021-09" db="EMBL/GenBank/DDBJ databases">
        <authorList>
            <consortium name="AG Swart"/>
            <person name="Singh M."/>
            <person name="Singh A."/>
            <person name="Seah K."/>
            <person name="Emmerich C."/>
        </authorList>
    </citation>
    <scope>NUCLEOTIDE SEQUENCE</scope>
    <source>
        <strain evidence="4">ATCC30299</strain>
    </source>
</reference>
<evidence type="ECO:0000313" key="4">
    <source>
        <dbReference type="EMBL" id="CAG9314399.1"/>
    </source>
</evidence>
<dbReference type="PANTHER" id="PTHR24141:SF1">
    <property type="entry name" value="2-5A-DEPENDENT RIBONUCLEASE"/>
    <property type="match status" value="1"/>
</dbReference>
<proteinExistence type="predicted"/>
<organism evidence="4 5">
    <name type="scientific">Blepharisma stoltei</name>
    <dbReference type="NCBI Taxonomy" id="1481888"/>
    <lineage>
        <taxon>Eukaryota</taxon>
        <taxon>Sar</taxon>
        <taxon>Alveolata</taxon>
        <taxon>Ciliophora</taxon>
        <taxon>Postciliodesmatophora</taxon>
        <taxon>Heterotrichea</taxon>
        <taxon>Heterotrichida</taxon>
        <taxon>Blepharismidae</taxon>
        <taxon>Blepharisma</taxon>
    </lineage>
</organism>
<accession>A0AAU9IQI5</accession>
<dbReference type="AlphaFoldDB" id="A0AAU9IQI5"/>
<evidence type="ECO:0000256" key="2">
    <source>
        <dbReference type="ARBA" id="ARBA00023043"/>
    </source>
</evidence>
<dbReference type="Gene3D" id="1.25.40.20">
    <property type="entry name" value="Ankyrin repeat-containing domain"/>
    <property type="match status" value="1"/>
</dbReference>
<evidence type="ECO:0000256" key="3">
    <source>
        <dbReference type="PROSITE-ProRule" id="PRU00023"/>
    </source>
</evidence>
<dbReference type="GO" id="GO:0003723">
    <property type="term" value="F:RNA binding"/>
    <property type="evidence" value="ECO:0007669"/>
    <property type="project" value="TreeGrafter"/>
</dbReference>
<dbReference type="InterPro" id="IPR002110">
    <property type="entry name" value="Ankyrin_rpt"/>
</dbReference>
<gene>
    <name evidence="4" type="ORF">BSTOLATCC_MIC11406</name>
</gene>
<protein>
    <submittedName>
        <fullName evidence="4">Uncharacterized protein</fullName>
    </submittedName>
</protein>
<name>A0AAU9IQI5_9CILI</name>
<dbReference type="EMBL" id="CAJZBQ010000012">
    <property type="protein sequence ID" value="CAG9314399.1"/>
    <property type="molecule type" value="Genomic_DNA"/>
</dbReference>
<keyword evidence="2 3" id="KW-0040">ANK repeat</keyword>
<keyword evidence="1" id="KW-0677">Repeat</keyword>
<keyword evidence="5" id="KW-1185">Reference proteome</keyword>
<feature type="repeat" description="ANK" evidence="3">
    <location>
        <begin position="313"/>
        <end position="345"/>
    </location>
</feature>
<comment type="caution">
    <text evidence="4">The sequence shown here is derived from an EMBL/GenBank/DDBJ whole genome shotgun (WGS) entry which is preliminary data.</text>
</comment>
<dbReference type="SUPFAM" id="SSF48403">
    <property type="entry name" value="Ankyrin repeat"/>
    <property type="match status" value="1"/>
</dbReference>
<dbReference type="GO" id="GO:0004540">
    <property type="term" value="F:RNA nuclease activity"/>
    <property type="evidence" value="ECO:0007669"/>
    <property type="project" value="TreeGrafter"/>
</dbReference>